<evidence type="ECO:0000256" key="3">
    <source>
        <dbReference type="ARBA" id="ARBA00022741"/>
    </source>
</evidence>
<dbReference type="GO" id="GO:0005524">
    <property type="term" value="F:ATP binding"/>
    <property type="evidence" value="ECO:0007669"/>
    <property type="project" value="UniProtKB-KW"/>
</dbReference>
<protein>
    <recommendedName>
        <fullName evidence="1 5">Adenylyl-sulfate kinase</fullName>
        <ecNumber evidence="1 5">2.7.1.25</ecNumber>
    </recommendedName>
</protein>
<comment type="similarity">
    <text evidence="5">Belongs to the APS kinase family.</text>
</comment>
<dbReference type="GO" id="GO:0010134">
    <property type="term" value="P:sulfate assimilation via adenylyl sulfate reduction"/>
    <property type="evidence" value="ECO:0007669"/>
    <property type="project" value="TreeGrafter"/>
</dbReference>
<reference evidence="7 8" key="1">
    <citation type="submission" date="2024-05" db="EMBL/GenBank/DDBJ databases">
        <authorList>
            <person name="Wallberg A."/>
        </authorList>
    </citation>
    <scope>NUCLEOTIDE SEQUENCE [LARGE SCALE GENOMIC DNA]</scope>
</reference>
<dbReference type="InterPro" id="IPR050512">
    <property type="entry name" value="Sulf_AdTrans/APS_kinase"/>
</dbReference>
<comment type="pathway">
    <text evidence="5">Sulfur metabolism; hydrogen sulfide biosynthesis; sulfite from sulfate: step 2/3.</text>
</comment>
<keyword evidence="5" id="KW-0418">Kinase</keyword>
<comment type="function">
    <text evidence="5">Catalyzes the synthesis of activated sulfate.</text>
</comment>
<dbReference type="InterPro" id="IPR059117">
    <property type="entry name" value="APS_kinase_dom"/>
</dbReference>
<keyword evidence="8" id="KW-1185">Reference proteome</keyword>
<keyword evidence="4 5" id="KW-0067">ATP-binding</keyword>
<gene>
    <name evidence="7" type="ORF">MNOR_LOCUS39045</name>
</gene>
<evidence type="ECO:0000259" key="6">
    <source>
        <dbReference type="Pfam" id="PF01583"/>
    </source>
</evidence>
<dbReference type="NCBIfam" id="NF003013">
    <property type="entry name" value="PRK03846.1"/>
    <property type="match status" value="1"/>
</dbReference>
<dbReference type="AlphaFoldDB" id="A0AAV2SPN1"/>
<feature type="non-terminal residue" evidence="7">
    <location>
        <position position="281"/>
    </location>
</feature>
<evidence type="ECO:0000256" key="2">
    <source>
        <dbReference type="ARBA" id="ARBA00022679"/>
    </source>
</evidence>
<sequence length="281" mass="32014">MVQFKTLITQNYLTYRDNFGVKLKQPRRPPLAAAAVAAHRSRAKLFMARARRASTFGVCIYNRFLIKKMVHIICIRKDTVKLGLNKNLGFTDEDREENIRRVAEVAKLFADSGVLALCSFVSPFTKTRSIARDAHGLIDLPFFEIFVDTPIEVCEQRDVKGLYRMAREGRIKGFTGIDSVYEKPVNPDLVLKTVNTTIDSCVQQVVNLLKNKNILPVNEFVSPKRDTLSQRERQWIDEVKKSSASLISDLKANNDIEKMGDIQLNYVFIQKVLSVFPCPKD</sequence>
<dbReference type="InterPro" id="IPR002891">
    <property type="entry name" value="APS"/>
</dbReference>
<organism evidence="7 8">
    <name type="scientific">Meganyctiphanes norvegica</name>
    <name type="common">Northern krill</name>
    <name type="synonym">Thysanopoda norvegica</name>
    <dbReference type="NCBI Taxonomy" id="48144"/>
    <lineage>
        <taxon>Eukaryota</taxon>
        <taxon>Metazoa</taxon>
        <taxon>Ecdysozoa</taxon>
        <taxon>Arthropoda</taxon>
        <taxon>Crustacea</taxon>
        <taxon>Multicrustacea</taxon>
        <taxon>Malacostraca</taxon>
        <taxon>Eumalacostraca</taxon>
        <taxon>Eucarida</taxon>
        <taxon>Euphausiacea</taxon>
        <taxon>Euphausiidae</taxon>
        <taxon>Meganyctiphanes</taxon>
    </lineage>
</organism>
<evidence type="ECO:0000256" key="4">
    <source>
        <dbReference type="ARBA" id="ARBA00022840"/>
    </source>
</evidence>
<dbReference type="PANTHER" id="PTHR42700:SF1">
    <property type="entry name" value="SULFATE ADENYLYLTRANSFERASE"/>
    <property type="match status" value="1"/>
</dbReference>
<proteinExistence type="inferred from homology"/>
<dbReference type="CDD" id="cd02027">
    <property type="entry name" value="APSK"/>
    <property type="match status" value="1"/>
</dbReference>
<dbReference type="EMBL" id="CAXKWB010096170">
    <property type="protein sequence ID" value="CAL4220508.1"/>
    <property type="molecule type" value="Genomic_DNA"/>
</dbReference>
<dbReference type="InterPro" id="IPR027417">
    <property type="entry name" value="P-loop_NTPase"/>
</dbReference>
<keyword evidence="3 5" id="KW-0547">Nucleotide-binding</keyword>
<accession>A0AAV2SPN1</accession>
<dbReference type="GO" id="GO:0005737">
    <property type="term" value="C:cytoplasm"/>
    <property type="evidence" value="ECO:0007669"/>
    <property type="project" value="TreeGrafter"/>
</dbReference>
<dbReference type="GO" id="GO:0019379">
    <property type="term" value="P:sulfate assimilation, phosphoadenylyl sulfate reduction by phosphoadenylyl-sulfate reductase (thioredoxin)"/>
    <property type="evidence" value="ECO:0007669"/>
    <property type="project" value="TreeGrafter"/>
</dbReference>
<evidence type="ECO:0000256" key="1">
    <source>
        <dbReference type="ARBA" id="ARBA00012121"/>
    </source>
</evidence>
<name>A0AAV2SPN1_MEGNR</name>
<feature type="domain" description="APS kinase" evidence="6">
    <location>
        <begin position="62"/>
        <end position="192"/>
    </location>
</feature>
<dbReference type="PANTHER" id="PTHR42700">
    <property type="entry name" value="SULFATE ADENYLYLTRANSFERASE"/>
    <property type="match status" value="1"/>
</dbReference>
<dbReference type="GO" id="GO:0004781">
    <property type="term" value="F:sulfate adenylyltransferase (ATP) activity"/>
    <property type="evidence" value="ECO:0007669"/>
    <property type="project" value="TreeGrafter"/>
</dbReference>
<comment type="catalytic activity">
    <reaction evidence="5">
        <text>adenosine 5'-phosphosulfate + ATP = 3'-phosphoadenylyl sulfate + ADP + H(+)</text>
        <dbReference type="Rhea" id="RHEA:24152"/>
        <dbReference type="ChEBI" id="CHEBI:15378"/>
        <dbReference type="ChEBI" id="CHEBI:30616"/>
        <dbReference type="ChEBI" id="CHEBI:58243"/>
        <dbReference type="ChEBI" id="CHEBI:58339"/>
        <dbReference type="ChEBI" id="CHEBI:456216"/>
        <dbReference type="EC" id="2.7.1.25"/>
    </reaction>
</comment>
<dbReference type="Proteomes" id="UP001497623">
    <property type="component" value="Unassembled WGS sequence"/>
</dbReference>
<dbReference type="NCBIfam" id="TIGR00455">
    <property type="entry name" value="apsK"/>
    <property type="match status" value="1"/>
</dbReference>
<comment type="caution">
    <text evidence="7">The sequence shown here is derived from an EMBL/GenBank/DDBJ whole genome shotgun (WGS) entry which is preliminary data.</text>
</comment>
<evidence type="ECO:0000313" key="8">
    <source>
        <dbReference type="Proteomes" id="UP001497623"/>
    </source>
</evidence>
<evidence type="ECO:0000313" key="7">
    <source>
        <dbReference type="EMBL" id="CAL4220508.1"/>
    </source>
</evidence>
<evidence type="ECO:0000256" key="5">
    <source>
        <dbReference type="RuleBase" id="RU004347"/>
    </source>
</evidence>
<dbReference type="Pfam" id="PF01583">
    <property type="entry name" value="APS_kinase"/>
    <property type="match status" value="1"/>
</dbReference>
<dbReference type="SUPFAM" id="SSF52540">
    <property type="entry name" value="P-loop containing nucleoside triphosphate hydrolases"/>
    <property type="match status" value="1"/>
</dbReference>
<dbReference type="EC" id="2.7.1.25" evidence="1 5"/>
<dbReference type="GO" id="GO:0004020">
    <property type="term" value="F:adenylylsulfate kinase activity"/>
    <property type="evidence" value="ECO:0007669"/>
    <property type="project" value="UniProtKB-EC"/>
</dbReference>
<keyword evidence="2 5" id="KW-0808">Transferase</keyword>
<dbReference type="Gene3D" id="3.40.50.300">
    <property type="entry name" value="P-loop containing nucleotide triphosphate hydrolases"/>
    <property type="match status" value="1"/>
</dbReference>